<dbReference type="Pfam" id="PF11672">
    <property type="entry name" value="DUF3268"/>
    <property type="match status" value="1"/>
</dbReference>
<proteinExistence type="predicted"/>
<accession>A0A8S5QZ99</accession>
<protein>
    <submittedName>
        <fullName evidence="1">Zinc finger domain-containing protein</fullName>
    </submittedName>
</protein>
<reference evidence="1" key="1">
    <citation type="journal article" date="2021" name="Proc. Natl. Acad. Sci. U.S.A.">
        <title>A Catalog of Tens of Thousands of Viruses from Human Metagenomes Reveals Hidden Associations with Chronic Diseases.</title>
        <authorList>
            <person name="Tisza M.J."/>
            <person name="Buck C.B."/>
        </authorList>
    </citation>
    <scope>NUCLEOTIDE SEQUENCE</scope>
    <source>
        <strain evidence="1">CtNZz8</strain>
    </source>
</reference>
<sequence>METVNVTCDYCGRKAELVDSKVIYGKSYGHKVWLCRRCMAYVGCHKGTDKPLGRLANAELRYWKRAAHYAFDPLWKHGKFKGYRNAAYGWLSQKMGLPVEKTHIGMFDVAECKKAIEIIRREKMKGVSHDRI</sequence>
<name>A0A8S5QZ99_9CAUD</name>
<evidence type="ECO:0000313" key="1">
    <source>
        <dbReference type="EMBL" id="DAE24145.1"/>
    </source>
</evidence>
<dbReference type="InterPro" id="IPR021686">
    <property type="entry name" value="DUF3268"/>
</dbReference>
<dbReference type="EMBL" id="BK015770">
    <property type="protein sequence ID" value="DAE24145.1"/>
    <property type="molecule type" value="Genomic_DNA"/>
</dbReference>
<organism evidence="1">
    <name type="scientific">Caudovirales sp. ctNZz8</name>
    <dbReference type="NCBI Taxonomy" id="2826772"/>
    <lineage>
        <taxon>Viruses</taxon>
        <taxon>Duplodnaviria</taxon>
        <taxon>Heunggongvirae</taxon>
        <taxon>Uroviricota</taxon>
        <taxon>Caudoviricetes</taxon>
    </lineage>
</organism>